<organism evidence="1 2">
    <name type="scientific">Calycina marina</name>
    <dbReference type="NCBI Taxonomy" id="1763456"/>
    <lineage>
        <taxon>Eukaryota</taxon>
        <taxon>Fungi</taxon>
        <taxon>Dikarya</taxon>
        <taxon>Ascomycota</taxon>
        <taxon>Pezizomycotina</taxon>
        <taxon>Leotiomycetes</taxon>
        <taxon>Helotiales</taxon>
        <taxon>Pezizellaceae</taxon>
        <taxon>Calycina</taxon>
    </lineage>
</organism>
<sequence length="115" mass="12617">MQCSYKAAAFFGLVVRSWSWLAIFTGPSVAFVLGGKYDDVASEGLALSCPYAIVTNAFPAIQDVKAGNYPCHVRWVRSSKQDLHNLFRQNTEFMLRPVTAIRQITGTWAGATSAP</sequence>
<protein>
    <submittedName>
        <fullName evidence="1">Uncharacterized protein</fullName>
    </submittedName>
</protein>
<dbReference type="EMBL" id="MU253900">
    <property type="protein sequence ID" value="KAG9244524.1"/>
    <property type="molecule type" value="Genomic_DNA"/>
</dbReference>
<keyword evidence="2" id="KW-1185">Reference proteome</keyword>
<dbReference type="AlphaFoldDB" id="A0A9P7Z356"/>
<accession>A0A9P7Z356</accession>
<dbReference type="Proteomes" id="UP000887226">
    <property type="component" value="Unassembled WGS sequence"/>
</dbReference>
<evidence type="ECO:0000313" key="2">
    <source>
        <dbReference type="Proteomes" id="UP000887226"/>
    </source>
</evidence>
<evidence type="ECO:0000313" key="1">
    <source>
        <dbReference type="EMBL" id="KAG9244524.1"/>
    </source>
</evidence>
<name>A0A9P7Z356_9HELO</name>
<gene>
    <name evidence="1" type="ORF">BJ878DRAFT_575646</name>
</gene>
<proteinExistence type="predicted"/>
<reference evidence="1" key="1">
    <citation type="journal article" date="2021" name="IMA Fungus">
        <title>Genomic characterization of three marine fungi, including Emericellopsis atlantica sp. nov. with signatures of a generalist lifestyle and marine biomass degradation.</title>
        <authorList>
            <person name="Hagestad O.C."/>
            <person name="Hou L."/>
            <person name="Andersen J.H."/>
            <person name="Hansen E.H."/>
            <person name="Altermark B."/>
            <person name="Li C."/>
            <person name="Kuhnert E."/>
            <person name="Cox R.J."/>
            <person name="Crous P.W."/>
            <person name="Spatafora J.W."/>
            <person name="Lail K."/>
            <person name="Amirebrahimi M."/>
            <person name="Lipzen A."/>
            <person name="Pangilinan J."/>
            <person name="Andreopoulos W."/>
            <person name="Hayes R.D."/>
            <person name="Ng V."/>
            <person name="Grigoriev I.V."/>
            <person name="Jackson S.A."/>
            <person name="Sutton T.D.S."/>
            <person name="Dobson A.D.W."/>
            <person name="Rama T."/>
        </authorList>
    </citation>
    <scope>NUCLEOTIDE SEQUENCE</scope>
    <source>
        <strain evidence="1">TRa3180A</strain>
    </source>
</reference>
<comment type="caution">
    <text evidence="1">The sequence shown here is derived from an EMBL/GenBank/DDBJ whole genome shotgun (WGS) entry which is preliminary data.</text>
</comment>